<dbReference type="InterPro" id="IPR000683">
    <property type="entry name" value="Gfo/Idh/MocA-like_OxRdtase_N"/>
</dbReference>
<name>D1C8N0_SPHTD</name>
<dbReference type="PANTHER" id="PTHR43818">
    <property type="entry name" value="BCDNA.GH03377"/>
    <property type="match status" value="1"/>
</dbReference>
<dbReference type="Pfam" id="PF01408">
    <property type="entry name" value="GFO_IDH_MocA"/>
    <property type="match status" value="1"/>
</dbReference>
<dbReference type="Pfam" id="PF22725">
    <property type="entry name" value="GFO_IDH_MocA_C3"/>
    <property type="match status" value="1"/>
</dbReference>
<dbReference type="EMBL" id="CP001824">
    <property type="protein sequence ID" value="ACZ40173.1"/>
    <property type="molecule type" value="Genomic_DNA"/>
</dbReference>
<gene>
    <name evidence="4" type="ordered locus">Sthe_2759</name>
</gene>
<evidence type="ECO:0000313" key="4">
    <source>
        <dbReference type="EMBL" id="ACZ40173.1"/>
    </source>
</evidence>
<dbReference type="FunCoup" id="D1C8N0">
    <property type="interactions" value="413"/>
</dbReference>
<protein>
    <submittedName>
        <fullName evidence="4">Oxidoreductase domain protein</fullName>
    </submittedName>
</protein>
<dbReference type="Proteomes" id="UP000002027">
    <property type="component" value="Chromosome 2"/>
</dbReference>
<feature type="domain" description="Gfo/Idh/MocA-like oxidoreductase N-terminal" evidence="2">
    <location>
        <begin position="19"/>
        <end position="134"/>
    </location>
</feature>
<dbReference type="Gene3D" id="3.40.50.720">
    <property type="entry name" value="NAD(P)-binding Rossmann-like Domain"/>
    <property type="match status" value="1"/>
</dbReference>
<organism evidence="4 5">
    <name type="scientific">Sphaerobacter thermophilus (strain ATCC 49802 / DSM 20745 / KCCM 41009 / NCIMB 13125 / S 6022)</name>
    <dbReference type="NCBI Taxonomy" id="479434"/>
    <lineage>
        <taxon>Bacteria</taxon>
        <taxon>Pseudomonadati</taxon>
        <taxon>Thermomicrobiota</taxon>
        <taxon>Thermomicrobia</taxon>
        <taxon>Sphaerobacterales</taxon>
        <taxon>Sphaerobacterineae</taxon>
        <taxon>Sphaerobacteraceae</taxon>
        <taxon>Sphaerobacter</taxon>
    </lineage>
</organism>
<keyword evidence="5" id="KW-1185">Reference proteome</keyword>
<sequence length="346" mass="38182">MTLETHATTAAQNGQATARVGVIGCGRIAERHVDAYRKLGATVVVADQDPAAAQRLAEAQRVAWRGSPDDLLDDPELDAIDVCVPTAAHASVVLAALERGKHVFCEKPLCRTYEEAEAIAAAQRESGRLVMVGYLYRFHPAFQFAKQVLEDGIIGRPYFAIFRLGGRGSHRAWKHTTESGGGATLEMMVHNLDLIQWLLGCPDEVDLLRRSTLLPERQIGSERVRVNAEDYVLARLRVGDVEVVCESDLVTPSYMNYVEIQGDNGSLFTSILHYLPTIVYCKEPRGVFNLGNNTQQFPPVNLFERELGHFLEALRSDRTPMNGVSESLQLMAVIERIREGSPVGGN</sequence>
<proteinExistence type="predicted"/>
<dbReference type="RefSeq" id="WP_012873211.1">
    <property type="nucleotide sequence ID" value="NC_013524.1"/>
</dbReference>
<dbReference type="InterPro" id="IPR055170">
    <property type="entry name" value="GFO_IDH_MocA-like_dom"/>
</dbReference>
<dbReference type="InterPro" id="IPR036291">
    <property type="entry name" value="NAD(P)-bd_dom_sf"/>
</dbReference>
<dbReference type="HOGENOM" id="CLU_665501_0_0_0"/>
<dbReference type="OrthoDB" id="9815825at2"/>
<evidence type="ECO:0000259" key="2">
    <source>
        <dbReference type="Pfam" id="PF01408"/>
    </source>
</evidence>
<dbReference type="KEGG" id="sti:Sthe_2759"/>
<dbReference type="STRING" id="479434.Sthe_2759"/>
<evidence type="ECO:0000256" key="1">
    <source>
        <dbReference type="ARBA" id="ARBA00023002"/>
    </source>
</evidence>
<dbReference type="GO" id="GO:0016491">
    <property type="term" value="F:oxidoreductase activity"/>
    <property type="evidence" value="ECO:0007669"/>
    <property type="project" value="UniProtKB-KW"/>
</dbReference>
<feature type="domain" description="GFO/IDH/MocA-like oxidoreductase" evidence="3">
    <location>
        <begin position="142"/>
        <end position="267"/>
    </location>
</feature>
<dbReference type="GO" id="GO:0000166">
    <property type="term" value="F:nucleotide binding"/>
    <property type="evidence" value="ECO:0007669"/>
    <property type="project" value="InterPro"/>
</dbReference>
<dbReference type="InterPro" id="IPR050463">
    <property type="entry name" value="Gfo/Idh/MocA_oxidrdct_glycsds"/>
</dbReference>
<evidence type="ECO:0000259" key="3">
    <source>
        <dbReference type="Pfam" id="PF22725"/>
    </source>
</evidence>
<dbReference type="SUPFAM" id="SSF55347">
    <property type="entry name" value="Glyceraldehyde-3-phosphate dehydrogenase-like, C-terminal domain"/>
    <property type="match status" value="1"/>
</dbReference>
<dbReference type="PANTHER" id="PTHR43818:SF11">
    <property type="entry name" value="BCDNA.GH03377"/>
    <property type="match status" value="1"/>
</dbReference>
<keyword evidence="1" id="KW-0560">Oxidoreductase</keyword>
<accession>D1C8N0</accession>
<dbReference type="eggNOG" id="COG0673">
    <property type="taxonomic scope" value="Bacteria"/>
</dbReference>
<dbReference type="AlphaFoldDB" id="D1C8N0"/>
<evidence type="ECO:0000313" key="5">
    <source>
        <dbReference type="Proteomes" id="UP000002027"/>
    </source>
</evidence>
<reference evidence="4 5" key="2">
    <citation type="journal article" date="2010" name="Stand. Genomic Sci.">
        <title>Complete genome sequence of Desulfohalobium retbaense type strain (HR(100)).</title>
        <authorList>
            <person name="Spring S."/>
            <person name="Nolan M."/>
            <person name="Lapidus A."/>
            <person name="Glavina Del Rio T."/>
            <person name="Copeland A."/>
            <person name="Tice H."/>
            <person name="Cheng J.F."/>
            <person name="Lucas S."/>
            <person name="Land M."/>
            <person name="Chen F."/>
            <person name="Bruce D."/>
            <person name="Goodwin L."/>
            <person name="Pitluck S."/>
            <person name="Ivanova N."/>
            <person name="Mavromatis K."/>
            <person name="Mikhailova N."/>
            <person name="Pati A."/>
            <person name="Chen A."/>
            <person name="Palaniappan K."/>
            <person name="Hauser L."/>
            <person name="Chang Y.J."/>
            <person name="Jeffries C.D."/>
            <person name="Munk C."/>
            <person name="Kiss H."/>
            <person name="Chain P."/>
            <person name="Han C."/>
            <person name="Brettin T."/>
            <person name="Detter J.C."/>
            <person name="Schuler E."/>
            <person name="Goker M."/>
            <person name="Rohde M."/>
            <person name="Bristow J."/>
            <person name="Eisen J.A."/>
            <person name="Markowitz V."/>
            <person name="Hugenholtz P."/>
            <person name="Kyrpides N.C."/>
            <person name="Klenk H.P."/>
        </authorList>
    </citation>
    <scope>NUCLEOTIDE SEQUENCE [LARGE SCALE GENOMIC DNA]</scope>
    <source>
        <strain evidence="5">ATCC 49802 / DSM 20745 / S 6022</strain>
    </source>
</reference>
<reference evidence="5" key="1">
    <citation type="submission" date="2009-11" db="EMBL/GenBank/DDBJ databases">
        <title>The complete chromosome 2 of Sphaerobacter thermophilus DSM 20745.</title>
        <authorList>
            <person name="Lucas S."/>
            <person name="Copeland A."/>
            <person name="Lapidus A."/>
            <person name="Glavina del Rio T."/>
            <person name="Dalin E."/>
            <person name="Tice H."/>
            <person name="Bruce D."/>
            <person name="Goodwin L."/>
            <person name="Pitluck S."/>
            <person name="Kyrpides N."/>
            <person name="Mavromatis K."/>
            <person name="Ivanova N."/>
            <person name="Mikhailova N."/>
            <person name="LaButti K.M."/>
            <person name="Clum A."/>
            <person name="Sun H.I."/>
            <person name="Brettin T."/>
            <person name="Detter J.C."/>
            <person name="Han C."/>
            <person name="Larimer F."/>
            <person name="Land M."/>
            <person name="Hauser L."/>
            <person name="Markowitz V."/>
            <person name="Cheng J.F."/>
            <person name="Hugenholtz P."/>
            <person name="Woyke T."/>
            <person name="Wu D."/>
            <person name="Steenblock K."/>
            <person name="Schneider S."/>
            <person name="Pukall R."/>
            <person name="Goeker M."/>
            <person name="Klenk H.P."/>
            <person name="Eisen J.A."/>
        </authorList>
    </citation>
    <scope>NUCLEOTIDE SEQUENCE [LARGE SCALE GENOMIC DNA]</scope>
    <source>
        <strain evidence="5">ATCC 49802 / DSM 20745 / S 6022</strain>
    </source>
</reference>
<dbReference type="Gene3D" id="3.30.360.10">
    <property type="entry name" value="Dihydrodipicolinate Reductase, domain 2"/>
    <property type="match status" value="1"/>
</dbReference>
<dbReference type="SUPFAM" id="SSF51735">
    <property type="entry name" value="NAD(P)-binding Rossmann-fold domains"/>
    <property type="match status" value="1"/>
</dbReference>
<dbReference type="InParanoid" id="D1C8N0"/>